<dbReference type="PROSITE" id="PS50102">
    <property type="entry name" value="RRM"/>
    <property type="match status" value="1"/>
</dbReference>
<feature type="domain" description="RRM" evidence="3">
    <location>
        <begin position="5"/>
        <end position="83"/>
    </location>
</feature>
<reference evidence="5" key="1">
    <citation type="submission" date="2025-08" db="UniProtKB">
        <authorList>
            <consortium name="RefSeq"/>
        </authorList>
    </citation>
    <scope>IDENTIFICATION</scope>
    <source>
        <tissue evidence="5">Gonad</tissue>
    </source>
</reference>
<dbReference type="PANTHER" id="PTHR48027">
    <property type="entry name" value="HETEROGENEOUS NUCLEAR RIBONUCLEOPROTEIN 87F-RELATED"/>
    <property type="match status" value="1"/>
</dbReference>
<dbReference type="InterPro" id="IPR012677">
    <property type="entry name" value="Nucleotide-bd_a/b_plait_sf"/>
</dbReference>
<dbReference type="InterPro" id="IPR000504">
    <property type="entry name" value="RRM_dom"/>
</dbReference>
<keyword evidence="4" id="KW-1185">Reference proteome</keyword>
<dbReference type="InterPro" id="IPR035979">
    <property type="entry name" value="RBD_domain_sf"/>
</dbReference>
<dbReference type="SMART" id="SM00360">
    <property type="entry name" value="RRM"/>
    <property type="match status" value="1"/>
</dbReference>
<dbReference type="KEGG" id="bbel:109463462"/>
<dbReference type="GO" id="GO:0003723">
    <property type="term" value="F:RNA binding"/>
    <property type="evidence" value="ECO:0007669"/>
    <property type="project" value="UniProtKB-UniRule"/>
</dbReference>
<accession>A0A6P4XZJ6</accession>
<proteinExistence type="predicted"/>
<evidence type="ECO:0000259" key="3">
    <source>
        <dbReference type="PROSITE" id="PS50102"/>
    </source>
</evidence>
<dbReference type="RefSeq" id="XP_019615849.1">
    <property type="nucleotide sequence ID" value="XM_019760290.1"/>
</dbReference>
<dbReference type="Pfam" id="PF00076">
    <property type="entry name" value="RRM_1"/>
    <property type="match status" value="1"/>
</dbReference>
<dbReference type="Gene3D" id="3.30.70.330">
    <property type="match status" value="1"/>
</dbReference>
<organism evidence="4 5">
    <name type="scientific">Branchiostoma belcheri</name>
    <name type="common">Amphioxus</name>
    <dbReference type="NCBI Taxonomy" id="7741"/>
    <lineage>
        <taxon>Eukaryota</taxon>
        <taxon>Metazoa</taxon>
        <taxon>Chordata</taxon>
        <taxon>Cephalochordata</taxon>
        <taxon>Leptocardii</taxon>
        <taxon>Amphioxiformes</taxon>
        <taxon>Branchiostomatidae</taxon>
        <taxon>Branchiostoma</taxon>
    </lineage>
</organism>
<evidence type="ECO:0000256" key="2">
    <source>
        <dbReference type="PROSITE-ProRule" id="PRU00176"/>
    </source>
</evidence>
<sequence length="171" mass="17123">MVDRTKLYVGGLDFEVTEDQVYSSFSQHGEIRDCKLIKDRETGRSRGFAFVTFADEDSAARAEKALDQTDLGRRTISVSVARPQGERRGGGGGGYRGGGRGGYGGGGGYRGGRQNYGGGGGYGGGGSYGGGGYGGGGYGGGGGSYGGGGGSYGGGGGGYGEQQYDQGYGGY</sequence>
<evidence type="ECO:0000313" key="5">
    <source>
        <dbReference type="RefSeq" id="XP_019615849.1"/>
    </source>
</evidence>
<dbReference type="Proteomes" id="UP000515135">
    <property type="component" value="Unplaced"/>
</dbReference>
<keyword evidence="1 2" id="KW-0694">RNA-binding</keyword>
<dbReference type="GeneID" id="109463462"/>
<evidence type="ECO:0000256" key="1">
    <source>
        <dbReference type="ARBA" id="ARBA00022884"/>
    </source>
</evidence>
<dbReference type="AlphaFoldDB" id="A0A6P4XZJ6"/>
<name>A0A6P4XZJ6_BRABE</name>
<evidence type="ECO:0000313" key="4">
    <source>
        <dbReference type="Proteomes" id="UP000515135"/>
    </source>
</evidence>
<dbReference type="InterPro" id="IPR052462">
    <property type="entry name" value="SLIRP/GR-RBP-like"/>
</dbReference>
<gene>
    <name evidence="5" type="primary">LOC109463462</name>
</gene>
<dbReference type="SUPFAM" id="SSF54928">
    <property type="entry name" value="RNA-binding domain, RBD"/>
    <property type="match status" value="1"/>
</dbReference>
<protein>
    <submittedName>
        <fullName evidence="5">Glycine-rich RNA-binding protein 1-like</fullName>
    </submittedName>
</protein>
<dbReference type="OrthoDB" id="1875751at2759"/>